<name>A0A917SYN4_9ACTN</name>
<gene>
    <name evidence="3" type="ORF">GCM10011594_23670</name>
</gene>
<dbReference type="AlphaFoldDB" id="A0A917SYN4"/>
<dbReference type="Pfam" id="PF13223">
    <property type="entry name" value="DUF4031"/>
    <property type="match status" value="1"/>
</dbReference>
<dbReference type="InterPro" id="IPR025109">
    <property type="entry name" value="DUF4031"/>
</dbReference>
<proteinExistence type="predicted"/>
<evidence type="ECO:0000313" key="4">
    <source>
        <dbReference type="Proteomes" id="UP000655208"/>
    </source>
</evidence>
<organism evidence="3 4">
    <name type="scientific">Nakamurella endophytica</name>
    <dbReference type="NCBI Taxonomy" id="1748367"/>
    <lineage>
        <taxon>Bacteria</taxon>
        <taxon>Bacillati</taxon>
        <taxon>Actinomycetota</taxon>
        <taxon>Actinomycetes</taxon>
        <taxon>Nakamurellales</taxon>
        <taxon>Nakamurellaceae</taxon>
        <taxon>Nakamurella</taxon>
    </lineage>
</organism>
<comment type="caution">
    <text evidence="3">The sequence shown here is derived from an EMBL/GenBank/DDBJ whole genome shotgun (WGS) entry which is preliminary data.</text>
</comment>
<feature type="domain" description="DUF4031" evidence="2">
    <location>
        <begin position="40"/>
        <end position="114"/>
    </location>
</feature>
<evidence type="ECO:0000256" key="1">
    <source>
        <dbReference type="SAM" id="MobiDB-lite"/>
    </source>
</evidence>
<protein>
    <recommendedName>
        <fullName evidence="2">DUF4031 domain-containing protein</fullName>
    </recommendedName>
</protein>
<dbReference type="Proteomes" id="UP000655208">
    <property type="component" value="Unassembled WGS sequence"/>
</dbReference>
<evidence type="ECO:0000259" key="2">
    <source>
        <dbReference type="Pfam" id="PF13223"/>
    </source>
</evidence>
<dbReference type="EMBL" id="BMNA01000004">
    <property type="protein sequence ID" value="GGM02825.1"/>
    <property type="molecule type" value="Genomic_DNA"/>
</dbReference>
<sequence>MLTGAVRRAGRADRCGPPRRPGGRRRTVLVLPGDNARVTVLIDPPRWPAHGRLWSHLVSDTSFDELHVFAGALGIPPRGFDHDHYDVPGDRYAAVVEAGAVPVDSRELLARLTAAGLRRPRRDRRGPS</sequence>
<keyword evidence="4" id="KW-1185">Reference proteome</keyword>
<feature type="region of interest" description="Disordered" evidence="1">
    <location>
        <begin position="1"/>
        <end position="25"/>
    </location>
</feature>
<evidence type="ECO:0000313" key="3">
    <source>
        <dbReference type="EMBL" id="GGM02825.1"/>
    </source>
</evidence>
<reference evidence="3" key="1">
    <citation type="journal article" date="2014" name="Int. J. Syst. Evol. Microbiol.">
        <title>Complete genome sequence of Corynebacterium casei LMG S-19264T (=DSM 44701T), isolated from a smear-ripened cheese.</title>
        <authorList>
            <consortium name="US DOE Joint Genome Institute (JGI-PGF)"/>
            <person name="Walter F."/>
            <person name="Albersmeier A."/>
            <person name="Kalinowski J."/>
            <person name="Ruckert C."/>
        </authorList>
    </citation>
    <scope>NUCLEOTIDE SEQUENCE</scope>
    <source>
        <strain evidence="3">CGMCC 4.7308</strain>
    </source>
</reference>
<accession>A0A917SYN4</accession>
<reference evidence="3" key="2">
    <citation type="submission" date="2020-09" db="EMBL/GenBank/DDBJ databases">
        <authorList>
            <person name="Sun Q."/>
            <person name="Zhou Y."/>
        </authorList>
    </citation>
    <scope>NUCLEOTIDE SEQUENCE</scope>
    <source>
        <strain evidence="3">CGMCC 4.7308</strain>
    </source>
</reference>